<protein>
    <submittedName>
        <fullName evidence="1">Uncharacterized protein</fullName>
    </submittedName>
</protein>
<sequence length="189" mass="21569">MKKVIVIGANSKATEGQCRSSFNIGYALASKKYYVIHGGGTGTMRHTTLGMQNFNKEIGDRMNHIIWPNSMQKESDETIAVYDNIFKKEYVPTIHERIGRLIEESKTCNYLICYSGGLGSINEIYAILVAYYDRTSELCPVLICNTDASEFIDNMMRMLYSFDIPTRPYMRKMIDKIKILSESELIAML</sequence>
<proteinExistence type="predicted"/>
<organism evidence="1">
    <name type="scientific">viral metagenome</name>
    <dbReference type="NCBI Taxonomy" id="1070528"/>
    <lineage>
        <taxon>unclassified sequences</taxon>
        <taxon>metagenomes</taxon>
        <taxon>organismal metagenomes</taxon>
    </lineage>
</organism>
<dbReference type="Pfam" id="PF18306">
    <property type="entry name" value="LDcluster4"/>
    <property type="match status" value="1"/>
</dbReference>
<reference evidence="1" key="1">
    <citation type="journal article" date="2020" name="Nature">
        <title>Giant virus diversity and host interactions through global metagenomics.</title>
        <authorList>
            <person name="Schulz F."/>
            <person name="Roux S."/>
            <person name="Paez-Espino D."/>
            <person name="Jungbluth S."/>
            <person name="Walsh D.A."/>
            <person name="Denef V.J."/>
            <person name="McMahon K.D."/>
            <person name="Konstantinidis K.T."/>
            <person name="Eloe-Fadrosh E.A."/>
            <person name="Kyrpides N.C."/>
            <person name="Woyke T."/>
        </authorList>
    </citation>
    <scope>NUCLEOTIDE SEQUENCE</scope>
    <source>
        <strain evidence="1">GVMAG-M-3300027833-19</strain>
    </source>
</reference>
<dbReference type="SUPFAM" id="SSF102405">
    <property type="entry name" value="MCP/YpsA-like"/>
    <property type="match status" value="1"/>
</dbReference>
<dbReference type="Gene3D" id="3.40.50.450">
    <property type="match status" value="1"/>
</dbReference>
<accession>A0A6C0LKP0</accession>
<dbReference type="EMBL" id="MN740509">
    <property type="protein sequence ID" value="QHU30468.1"/>
    <property type="molecule type" value="Genomic_DNA"/>
</dbReference>
<evidence type="ECO:0000313" key="1">
    <source>
        <dbReference type="EMBL" id="QHU30468.1"/>
    </source>
</evidence>
<dbReference type="InterPro" id="IPR041164">
    <property type="entry name" value="LDcluster4"/>
</dbReference>
<dbReference type="AlphaFoldDB" id="A0A6C0LKP0"/>
<name>A0A6C0LKP0_9ZZZZ</name>